<dbReference type="EMBL" id="CAKOFQ010006753">
    <property type="protein sequence ID" value="CAH1968474.1"/>
    <property type="molecule type" value="Genomic_DNA"/>
</dbReference>
<evidence type="ECO:0000256" key="1">
    <source>
        <dbReference type="SAM" id="MobiDB-lite"/>
    </source>
</evidence>
<gene>
    <name evidence="2" type="ORF">ACAOBT_LOCUS7873</name>
</gene>
<name>A0A9P0K6S4_ACAOB</name>
<sequence length="67" mass="7692">MKDIYTPHGVTDTMANEAKSNDDDRDNDASIIPESPENADTVDTQTHRHRQLKLTENKMWLLITEHS</sequence>
<accession>A0A9P0K6S4</accession>
<evidence type="ECO:0000313" key="2">
    <source>
        <dbReference type="EMBL" id="CAH1968474.1"/>
    </source>
</evidence>
<protein>
    <submittedName>
        <fullName evidence="2">Uncharacterized protein</fullName>
    </submittedName>
</protein>
<keyword evidence="3" id="KW-1185">Reference proteome</keyword>
<reference evidence="2" key="1">
    <citation type="submission" date="2022-03" db="EMBL/GenBank/DDBJ databases">
        <authorList>
            <person name="Sayadi A."/>
        </authorList>
    </citation>
    <scope>NUCLEOTIDE SEQUENCE</scope>
</reference>
<proteinExistence type="predicted"/>
<dbReference type="Proteomes" id="UP001152888">
    <property type="component" value="Unassembled WGS sequence"/>
</dbReference>
<dbReference type="AlphaFoldDB" id="A0A9P0K6S4"/>
<comment type="caution">
    <text evidence="2">The sequence shown here is derived from an EMBL/GenBank/DDBJ whole genome shotgun (WGS) entry which is preliminary data.</text>
</comment>
<organism evidence="2 3">
    <name type="scientific">Acanthoscelides obtectus</name>
    <name type="common">Bean weevil</name>
    <name type="synonym">Bruchus obtectus</name>
    <dbReference type="NCBI Taxonomy" id="200917"/>
    <lineage>
        <taxon>Eukaryota</taxon>
        <taxon>Metazoa</taxon>
        <taxon>Ecdysozoa</taxon>
        <taxon>Arthropoda</taxon>
        <taxon>Hexapoda</taxon>
        <taxon>Insecta</taxon>
        <taxon>Pterygota</taxon>
        <taxon>Neoptera</taxon>
        <taxon>Endopterygota</taxon>
        <taxon>Coleoptera</taxon>
        <taxon>Polyphaga</taxon>
        <taxon>Cucujiformia</taxon>
        <taxon>Chrysomeloidea</taxon>
        <taxon>Chrysomelidae</taxon>
        <taxon>Bruchinae</taxon>
        <taxon>Bruchini</taxon>
        <taxon>Acanthoscelides</taxon>
    </lineage>
</organism>
<feature type="region of interest" description="Disordered" evidence="1">
    <location>
        <begin position="1"/>
        <end position="50"/>
    </location>
</feature>
<evidence type="ECO:0000313" key="3">
    <source>
        <dbReference type="Proteomes" id="UP001152888"/>
    </source>
</evidence>